<reference evidence="1 2" key="1">
    <citation type="submission" date="2016-12" db="EMBL/GenBank/DDBJ databases">
        <title>Amycolatopsis keratiniphila subsp. keratiniphila genome sequencing and assembly.</title>
        <authorList>
            <person name="Mayilraj S."/>
            <person name="Kaur N."/>
        </authorList>
    </citation>
    <scope>NUCLEOTIDE SEQUENCE [LARGE SCALE GENOMIC DNA]</scope>
    <source>
        <strain evidence="1 2">DSM 44409</strain>
    </source>
</reference>
<dbReference type="EMBL" id="LQMT02000003">
    <property type="protein sequence ID" value="ONF74839.1"/>
    <property type="molecule type" value="Genomic_DNA"/>
</dbReference>
<name>A0A1W2M3Z6_9PSEU</name>
<evidence type="ECO:0000313" key="2">
    <source>
        <dbReference type="Proteomes" id="UP000076660"/>
    </source>
</evidence>
<protein>
    <submittedName>
        <fullName evidence="1">Uncharacterized protein</fullName>
    </submittedName>
</protein>
<organism evidence="1 2">
    <name type="scientific">Amycolatopsis keratiniphila subsp. keratiniphila</name>
    <dbReference type="NCBI Taxonomy" id="227715"/>
    <lineage>
        <taxon>Bacteria</taxon>
        <taxon>Bacillati</taxon>
        <taxon>Actinomycetota</taxon>
        <taxon>Actinomycetes</taxon>
        <taxon>Pseudonocardiales</taxon>
        <taxon>Pseudonocardiaceae</taxon>
        <taxon>Amycolatopsis</taxon>
        <taxon>Amycolatopsis japonica group</taxon>
    </lineage>
</organism>
<comment type="caution">
    <text evidence="1">The sequence shown here is derived from an EMBL/GenBank/DDBJ whole genome shotgun (WGS) entry which is preliminary data.</text>
</comment>
<sequence length="65" mass="7031">MRGGRLLTGEAGGTMSAKNDVWPVLLSPIDSRDRTEPGEISLDVFDCTPDRAALVNCFRSAVVEH</sequence>
<gene>
    <name evidence="1" type="ORF">AVR91_0201340</name>
</gene>
<dbReference type="Proteomes" id="UP000076660">
    <property type="component" value="Unassembled WGS sequence"/>
</dbReference>
<evidence type="ECO:0000313" key="1">
    <source>
        <dbReference type="EMBL" id="ONF74839.1"/>
    </source>
</evidence>
<accession>A0A1W2M3Z6</accession>
<proteinExistence type="predicted"/>
<dbReference type="AlphaFoldDB" id="A0A1W2M3Z6"/>